<evidence type="ECO:0008006" key="4">
    <source>
        <dbReference type="Google" id="ProtNLM"/>
    </source>
</evidence>
<protein>
    <recommendedName>
        <fullName evidence="4">Lipoprotein</fullName>
    </recommendedName>
</protein>
<evidence type="ECO:0000313" key="2">
    <source>
        <dbReference type="EMBL" id="KKT18928.1"/>
    </source>
</evidence>
<proteinExistence type="predicted"/>
<organism evidence="2 3">
    <name type="scientific">Candidatus Nomurabacteria bacterium GW2011_GWB1_43_7</name>
    <dbReference type="NCBI Taxonomy" id="1618747"/>
    <lineage>
        <taxon>Bacteria</taxon>
        <taxon>Candidatus Nomuraibacteriota</taxon>
    </lineage>
</organism>
<evidence type="ECO:0000313" key="3">
    <source>
        <dbReference type="Proteomes" id="UP000034751"/>
    </source>
</evidence>
<dbReference type="AlphaFoldDB" id="A0A0G1F9Y9"/>
<keyword evidence="1" id="KW-0732">Signal</keyword>
<comment type="caution">
    <text evidence="2">The sequence shown here is derived from an EMBL/GenBank/DDBJ whole genome shotgun (WGS) entry which is preliminary data.</text>
</comment>
<dbReference type="EMBL" id="LCGS01000019">
    <property type="protein sequence ID" value="KKT18928.1"/>
    <property type="molecule type" value="Genomic_DNA"/>
</dbReference>
<dbReference type="Proteomes" id="UP000034751">
    <property type="component" value="Unassembled WGS sequence"/>
</dbReference>
<sequence>MRSLTVVVLVAVALCATACTTVQVPVDGRSVNGKIIHTVDRVTPNKEVRTEEFDLTPEAAKLKVKLAKIAAKTARVQARAAAKARRPIIVVDSYGYPVGHSGGHGASTVNLHGSGGNW</sequence>
<feature type="signal peptide" evidence="1">
    <location>
        <begin position="1"/>
        <end position="18"/>
    </location>
</feature>
<feature type="chain" id="PRO_5002537029" description="Lipoprotein" evidence="1">
    <location>
        <begin position="19"/>
        <end position="118"/>
    </location>
</feature>
<gene>
    <name evidence="2" type="ORF">UW02_C0019G0011</name>
</gene>
<evidence type="ECO:0000256" key="1">
    <source>
        <dbReference type="SAM" id="SignalP"/>
    </source>
</evidence>
<accession>A0A0G1F9Y9</accession>
<dbReference type="STRING" id="1618747.UW02_C0019G0011"/>
<name>A0A0G1F9Y9_9BACT</name>
<reference evidence="2 3" key="1">
    <citation type="journal article" date="2015" name="Nature">
        <title>rRNA introns, odd ribosomes, and small enigmatic genomes across a large radiation of phyla.</title>
        <authorList>
            <person name="Brown C.T."/>
            <person name="Hug L.A."/>
            <person name="Thomas B.C."/>
            <person name="Sharon I."/>
            <person name="Castelle C.J."/>
            <person name="Singh A."/>
            <person name="Wilkins M.J."/>
            <person name="Williams K.H."/>
            <person name="Banfield J.F."/>
        </authorList>
    </citation>
    <scope>NUCLEOTIDE SEQUENCE [LARGE SCALE GENOMIC DNA]</scope>
</reference>